<accession>A0A261XYJ8</accession>
<sequence>MEDSSPGKEWWGGLPSQAPRPPIVYGDLSPPGSGSRDRYPDGRRGTGYQHARGSAYYSERGRGSFDRGRGYSDRGRGAHLGGYHQPPPSQDPYGYDPNAPQVYVNPNFQDNAAFQSYDQGNYPPPPTNGTGYNYAEPPNAVAYPRENERQEKPQDERIALERPCRTLFVRNVQYDVPLEEVETRFGAYGEIKDVFNRIKDRGMVFITYYDIRAAERAKVAMQNTQLLGREIDVHYSLPKEQEAAREAEAGMNQGTLLLTLKGTNNPLEIDEVHRYFSSYGEVKLVRDFKDRAQQKFVEFYDSRSADNAVAAANGTLWQDGRLDVHMMWDHPLRDRTILAPKRHWDREPEDVNGGPPGRGDRGGRGRGRRDDRDEFGRDRGARPRYEEEDRSRYHPYGSGSRGRGDRRGGYRGGYDARDSRDTRDQDRYPPRDSYRDSRRGGRSPGPSYGRPPPQRDDRLEQAQSAQKLLDMFAQGQIQGQVYPPQPPIIPMQQPEVMQPAPVPAPTANPANPANPGQVQQLLSLLTQYRQLSQAGQAGAPNGPPGMPQMMQGQGRPSMPQGSHQNAPYLQPGMDPYAQMSPGSRQQQAHNAPPSQSPRNYRPHSNYSQY</sequence>
<reference evidence="5 6" key="1">
    <citation type="journal article" date="2017" name="Mycologia">
        <title>Bifiguratus adelaidae, gen. et sp. nov., a new member of Mucoromycotina in endophytic and soil-dwelling habitats.</title>
        <authorList>
            <person name="Torres-Cruz T.J."/>
            <person name="Billingsley Tobias T.L."/>
            <person name="Almatruk M."/>
            <person name="Hesse C."/>
            <person name="Kuske C.R."/>
            <person name="Desiro A."/>
            <person name="Benucci G.M."/>
            <person name="Bonito G."/>
            <person name="Stajich J.E."/>
            <person name="Dunlap C."/>
            <person name="Arnold A.E."/>
            <person name="Porras-Alfaro A."/>
        </authorList>
    </citation>
    <scope>NUCLEOTIDE SEQUENCE [LARGE SCALE GENOMIC DNA]</scope>
    <source>
        <strain evidence="5 6">AZ0501</strain>
    </source>
</reference>
<evidence type="ECO:0000256" key="3">
    <source>
        <dbReference type="SAM" id="MobiDB-lite"/>
    </source>
</evidence>
<feature type="region of interest" description="Disordered" evidence="3">
    <location>
        <begin position="534"/>
        <end position="609"/>
    </location>
</feature>
<feature type="region of interest" description="Disordered" evidence="3">
    <location>
        <begin position="339"/>
        <end position="462"/>
    </location>
</feature>
<dbReference type="InterPro" id="IPR000504">
    <property type="entry name" value="RRM_dom"/>
</dbReference>
<dbReference type="CDD" id="cd12276">
    <property type="entry name" value="RRM2_MEI2_EAR1_like"/>
    <property type="match status" value="1"/>
</dbReference>
<dbReference type="SMART" id="SM00360">
    <property type="entry name" value="RRM"/>
    <property type="match status" value="2"/>
</dbReference>
<dbReference type="InterPro" id="IPR035979">
    <property type="entry name" value="RBD_domain_sf"/>
</dbReference>
<feature type="compositionally biased region" description="Basic and acidic residues" evidence="3">
    <location>
        <begin position="358"/>
        <end position="392"/>
    </location>
</feature>
<evidence type="ECO:0000313" key="6">
    <source>
        <dbReference type="Proteomes" id="UP000242875"/>
    </source>
</evidence>
<dbReference type="AlphaFoldDB" id="A0A261XYJ8"/>
<keyword evidence="6" id="KW-1185">Reference proteome</keyword>
<protein>
    <recommendedName>
        <fullName evidence="4">RRM domain-containing protein</fullName>
    </recommendedName>
</protein>
<gene>
    <name evidence="5" type="ORF">BZG36_04013</name>
</gene>
<dbReference type="GO" id="GO:0003723">
    <property type="term" value="F:RNA binding"/>
    <property type="evidence" value="ECO:0007669"/>
    <property type="project" value="UniProtKB-UniRule"/>
</dbReference>
<feature type="compositionally biased region" description="Polar residues" evidence="3">
    <location>
        <begin position="580"/>
        <end position="609"/>
    </location>
</feature>
<dbReference type="Proteomes" id="UP000242875">
    <property type="component" value="Unassembled WGS sequence"/>
</dbReference>
<dbReference type="Gene3D" id="3.30.70.330">
    <property type="match status" value="2"/>
</dbReference>
<dbReference type="EMBL" id="MVBO01000087">
    <property type="protein sequence ID" value="OZJ03401.1"/>
    <property type="molecule type" value="Genomic_DNA"/>
</dbReference>
<comment type="caution">
    <text evidence="5">The sequence shown here is derived from an EMBL/GenBank/DDBJ whole genome shotgun (WGS) entry which is preliminary data.</text>
</comment>
<feature type="compositionally biased region" description="Low complexity" evidence="3">
    <location>
        <begin position="490"/>
        <end position="499"/>
    </location>
</feature>
<feature type="region of interest" description="Disordered" evidence="3">
    <location>
        <begin position="1"/>
        <end position="105"/>
    </location>
</feature>
<feature type="compositionally biased region" description="Basic and acidic residues" evidence="3">
    <location>
        <begin position="59"/>
        <end position="76"/>
    </location>
</feature>
<name>A0A261XYJ8_9FUNG</name>
<feature type="domain" description="RRM" evidence="4">
    <location>
        <begin position="256"/>
        <end position="321"/>
    </location>
</feature>
<keyword evidence="1 2" id="KW-0694">RNA-binding</keyword>
<feature type="region of interest" description="Disordered" evidence="3">
    <location>
        <begin position="479"/>
        <end position="521"/>
    </location>
</feature>
<dbReference type="Pfam" id="PF00076">
    <property type="entry name" value="RRM_1"/>
    <property type="match status" value="1"/>
</dbReference>
<feature type="domain" description="RRM" evidence="4">
    <location>
        <begin position="165"/>
        <end position="238"/>
    </location>
</feature>
<feature type="compositionally biased region" description="Low complexity" evidence="3">
    <location>
        <begin position="547"/>
        <end position="562"/>
    </location>
</feature>
<dbReference type="SUPFAM" id="SSF54928">
    <property type="entry name" value="RNA-binding domain, RBD"/>
    <property type="match status" value="1"/>
</dbReference>
<dbReference type="OrthoDB" id="439808at2759"/>
<evidence type="ECO:0000259" key="4">
    <source>
        <dbReference type="PROSITE" id="PS50102"/>
    </source>
</evidence>
<dbReference type="InterPro" id="IPR012677">
    <property type="entry name" value="Nucleotide-bd_a/b_plait_sf"/>
</dbReference>
<feature type="compositionally biased region" description="Basic and acidic residues" evidence="3">
    <location>
        <begin position="402"/>
        <end position="439"/>
    </location>
</feature>
<dbReference type="PANTHER" id="PTHR23189">
    <property type="entry name" value="RNA RECOGNITION MOTIF-CONTAINING"/>
    <property type="match status" value="1"/>
</dbReference>
<dbReference type="PROSITE" id="PS50102">
    <property type="entry name" value="RRM"/>
    <property type="match status" value="2"/>
</dbReference>
<evidence type="ECO:0000256" key="1">
    <source>
        <dbReference type="ARBA" id="ARBA00022884"/>
    </source>
</evidence>
<feature type="compositionally biased region" description="Basic and acidic residues" evidence="3">
    <location>
        <begin position="35"/>
        <end position="44"/>
    </location>
</feature>
<organism evidence="5 6">
    <name type="scientific">Bifiguratus adelaidae</name>
    <dbReference type="NCBI Taxonomy" id="1938954"/>
    <lineage>
        <taxon>Eukaryota</taxon>
        <taxon>Fungi</taxon>
        <taxon>Fungi incertae sedis</taxon>
        <taxon>Mucoromycota</taxon>
        <taxon>Mucoromycotina</taxon>
        <taxon>Endogonomycetes</taxon>
        <taxon>Endogonales</taxon>
        <taxon>Endogonales incertae sedis</taxon>
        <taxon>Bifiguratus</taxon>
    </lineage>
</organism>
<evidence type="ECO:0000256" key="2">
    <source>
        <dbReference type="PROSITE-ProRule" id="PRU00176"/>
    </source>
</evidence>
<evidence type="ECO:0000313" key="5">
    <source>
        <dbReference type="EMBL" id="OZJ03401.1"/>
    </source>
</evidence>
<proteinExistence type="predicted"/>